<feature type="compositionally biased region" description="Basic and acidic residues" evidence="1">
    <location>
        <begin position="192"/>
        <end position="218"/>
    </location>
</feature>
<dbReference type="OrthoDB" id="2382297at2"/>
<accession>A0A6P1ZHI4</accession>
<dbReference type="Gene3D" id="1.10.10.60">
    <property type="entry name" value="Homeodomain-like"/>
    <property type="match status" value="1"/>
</dbReference>
<dbReference type="RefSeq" id="WP_144304949.1">
    <property type="nucleotide sequence ID" value="NZ_QMIF01000004.1"/>
</dbReference>
<evidence type="ECO:0000313" key="2">
    <source>
        <dbReference type="EMBL" id="TVM34629.1"/>
    </source>
</evidence>
<dbReference type="EMBL" id="QMIF01000004">
    <property type="protein sequence ID" value="TVM34629.1"/>
    <property type="molecule type" value="Genomic_DNA"/>
</dbReference>
<sequence length="218" mass="23209">MGSTTGARGRSAEHSHRTKSRASRGRPSKLTAEVIEILATSLERGDSLEGASAAAGISRSTLSNWLRRGARALEELCPIDPANSADKEALSHEALYAELFGRMRLALARAEAENLRVIEEAGRGGARITETVRVVDKDGAVVKETTTTKQAPAQWKAAAWRLERLYPGKYGGKDRGGSGGGSLTVEIVEDAPPVRDGKDEDRPMEKSPAHDKGGGHDG</sequence>
<protein>
    <submittedName>
        <fullName evidence="2">Uncharacterized protein</fullName>
    </submittedName>
</protein>
<gene>
    <name evidence="2" type="ORF">DQK91_08640</name>
</gene>
<name>A0A6P1ZHI4_9BACT</name>
<organism evidence="2 3">
    <name type="scientific">Oceanidesulfovibrio marinus</name>
    <dbReference type="NCBI Taxonomy" id="370038"/>
    <lineage>
        <taxon>Bacteria</taxon>
        <taxon>Pseudomonadati</taxon>
        <taxon>Thermodesulfobacteriota</taxon>
        <taxon>Desulfovibrionia</taxon>
        <taxon>Desulfovibrionales</taxon>
        <taxon>Desulfovibrionaceae</taxon>
        <taxon>Oceanidesulfovibrio</taxon>
    </lineage>
</organism>
<evidence type="ECO:0000313" key="3">
    <source>
        <dbReference type="Proteomes" id="UP000434052"/>
    </source>
</evidence>
<dbReference type="Proteomes" id="UP000434052">
    <property type="component" value="Unassembled WGS sequence"/>
</dbReference>
<dbReference type="AlphaFoldDB" id="A0A6P1ZHI4"/>
<feature type="compositionally biased region" description="Basic residues" evidence="1">
    <location>
        <begin position="16"/>
        <end position="27"/>
    </location>
</feature>
<evidence type="ECO:0000256" key="1">
    <source>
        <dbReference type="SAM" id="MobiDB-lite"/>
    </source>
</evidence>
<reference evidence="2 3" key="1">
    <citation type="submission" date="2018-06" db="EMBL/GenBank/DDBJ databases">
        <title>Complete genome of Desulfovibrio marinus P48SEP.</title>
        <authorList>
            <person name="Crispim J.S."/>
            <person name="Vidigal P.M.P."/>
            <person name="Silva L.C.F."/>
            <person name="Araujo L.C."/>
            <person name="Laguardia C.N."/>
            <person name="Dias R.S."/>
            <person name="Sousa M.P."/>
            <person name="Paula S.O."/>
            <person name="Silva C."/>
        </authorList>
    </citation>
    <scope>NUCLEOTIDE SEQUENCE [LARGE SCALE GENOMIC DNA]</scope>
    <source>
        <strain evidence="2 3">P48SEP</strain>
    </source>
</reference>
<feature type="region of interest" description="Disordered" evidence="1">
    <location>
        <begin position="1"/>
        <end position="28"/>
    </location>
</feature>
<comment type="caution">
    <text evidence="2">The sequence shown here is derived from an EMBL/GenBank/DDBJ whole genome shotgun (WGS) entry which is preliminary data.</text>
</comment>
<feature type="region of interest" description="Disordered" evidence="1">
    <location>
        <begin position="170"/>
        <end position="218"/>
    </location>
</feature>
<proteinExistence type="predicted"/>